<evidence type="ECO:0000313" key="1">
    <source>
        <dbReference type="EMBL" id="GBP38673.1"/>
    </source>
</evidence>
<dbReference type="Proteomes" id="UP000299102">
    <property type="component" value="Unassembled WGS sequence"/>
</dbReference>
<name>A0A4C1VJB1_EUMVA</name>
<keyword evidence="2" id="KW-1185">Reference proteome</keyword>
<comment type="caution">
    <text evidence="1">The sequence shown here is derived from an EMBL/GenBank/DDBJ whole genome shotgun (WGS) entry which is preliminary data.</text>
</comment>
<dbReference type="EMBL" id="BGZK01000352">
    <property type="protein sequence ID" value="GBP38673.1"/>
    <property type="molecule type" value="Genomic_DNA"/>
</dbReference>
<reference evidence="1 2" key="1">
    <citation type="journal article" date="2019" name="Commun. Biol.">
        <title>The bagworm genome reveals a unique fibroin gene that provides high tensile strength.</title>
        <authorList>
            <person name="Kono N."/>
            <person name="Nakamura H."/>
            <person name="Ohtoshi R."/>
            <person name="Tomita M."/>
            <person name="Numata K."/>
            <person name="Arakawa K."/>
        </authorList>
    </citation>
    <scope>NUCLEOTIDE SEQUENCE [LARGE SCALE GENOMIC DNA]</scope>
</reference>
<protein>
    <submittedName>
        <fullName evidence="1">Uncharacterized protein</fullName>
    </submittedName>
</protein>
<proteinExistence type="predicted"/>
<evidence type="ECO:0000313" key="2">
    <source>
        <dbReference type="Proteomes" id="UP000299102"/>
    </source>
</evidence>
<organism evidence="1 2">
    <name type="scientific">Eumeta variegata</name>
    <name type="common">Bagworm moth</name>
    <name type="synonym">Eumeta japonica</name>
    <dbReference type="NCBI Taxonomy" id="151549"/>
    <lineage>
        <taxon>Eukaryota</taxon>
        <taxon>Metazoa</taxon>
        <taxon>Ecdysozoa</taxon>
        <taxon>Arthropoda</taxon>
        <taxon>Hexapoda</taxon>
        <taxon>Insecta</taxon>
        <taxon>Pterygota</taxon>
        <taxon>Neoptera</taxon>
        <taxon>Endopterygota</taxon>
        <taxon>Lepidoptera</taxon>
        <taxon>Glossata</taxon>
        <taxon>Ditrysia</taxon>
        <taxon>Tineoidea</taxon>
        <taxon>Psychidae</taxon>
        <taxon>Oiketicinae</taxon>
        <taxon>Eumeta</taxon>
    </lineage>
</organism>
<accession>A0A4C1VJB1</accession>
<dbReference type="AlphaFoldDB" id="A0A4C1VJB1"/>
<gene>
    <name evidence="1" type="ORF">EVAR_27861_1</name>
</gene>
<sequence length="100" mass="10441">MPSILIIDITRASAFATGEGKISGSGKWNRGIEGSTAIESKDRVKHSSHSGCAPAAPAAQRARWAWSRDVIAAISELGAISASRAELAPAPARRRLDTAC</sequence>